<dbReference type="AlphaFoldDB" id="A0A6H1U2K9"/>
<keyword evidence="1" id="KW-0472">Membrane</keyword>
<keyword evidence="1" id="KW-0812">Transmembrane</keyword>
<organism evidence="2 3">
    <name type="scientific">Oxynema aestuarii AP17</name>
    <dbReference type="NCBI Taxonomy" id="2064643"/>
    <lineage>
        <taxon>Bacteria</taxon>
        <taxon>Bacillati</taxon>
        <taxon>Cyanobacteriota</taxon>
        <taxon>Cyanophyceae</taxon>
        <taxon>Oscillatoriophycideae</taxon>
        <taxon>Oscillatoriales</taxon>
        <taxon>Oscillatoriaceae</taxon>
        <taxon>Oxynema</taxon>
        <taxon>Oxynema aestuarii</taxon>
    </lineage>
</organism>
<feature type="transmembrane region" description="Helical" evidence="1">
    <location>
        <begin position="221"/>
        <end position="237"/>
    </location>
</feature>
<dbReference type="Proteomes" id="UP000500857">
    <property type="component" value="Chromosome"/>
</dbReference>
<accession>A0A6H1U2K9</accession>
<feature type="transmembrane region" description="Helical" evidence="1">
    <location>
        <begin position="168"/>
        <end position="192"/>
    </location>
</feature>
<feature type="transmembrane region" description="Helical" evidence="1">
    <location>
        <begin position="398"/>
        <end position="416"/>
    </location>
</feature>
<dbReference type="RefSeq" id="WP_168570549.1">
    <property type="nucleotide sequence ID" value="NZ_CP051167.1"/>
</dbReference>
<feature type="transmembrane region" description="Helical" evidence="1">
    <location>
        <begin position="72"/>
        <end position="92"/>
    </location>
</feature>
<feature type="transmembrane region" description="Helical" evidence="1">
    <location>
        <begin position="98"/>
        <end position="123"/>
    </location>
</feature>
<feature type="transmembrane region" description="Helical" evidence="1">
    <location>
        <begin position="364"/>
        <end position="391"/>
    </location>
</feature>
<name>A0A6H1U2K9_9CYAN</name>
<evidence type="ECO:0000313" key="2">
    <source>
        <dbReference type="EMBL" id="QIZ72400.1"/>
    </source>
</evidence>
<keyword evidence="3" id="KW-1185">Reference proteome</keyword>
<reference evidence="2 3" key="1">
    <citation type="submission" date="2020-04" db="EMBL/GenBank/DDBJ databases">
        <authorList>
            <person name="Basu S."/>
            <person name="Maruthanayagam V."/>
            <person name="Chakraborty S."/>
            <person name="Pramanik A."/>
            <person name="Mukherjee J."/>
            <person name="Brink B."/>
        </authorList>
    </citation>
    <scope>NUCLEOTIDE SEQUENCE [LARGE SCALE GENOMIC DNA]</scope>
    <source>
        <strain evidence="2 3">AP17</strain>
    </source>
</reference>
<gene>
    <name evidence="2" type="ORF">HCG48_18910</name>
</gene>
<feature type="transmembrane region" description="Helical" evidence="1">
    <location>
        <begin position="43"/>
        <end position="60"/>
    </location>
</feature>
<keyword evidence="1" id="KW-1133">Transmembrane helix</keyword>
<feature type="transmembrane region" description="Helical" evidence="1">
    <location>
        <begin position="244"/>
        <end position="261"/>
    </location>
</feature>
<evidence type="ECO:0000256" key="1">
    <source>
        <dbReference type="SAM" id="Phobius"/>
    </source>
</evidence>
<evidence type="ECO:0000313" key="3">
    <source>
        <dbReference type="Proteomes" id="UP000500857"/>
    </source>
</evidence>
<dbReference type="EMBL" id="CP051167">
    <property type="protein sequence ID" value="QIZ72400.1"/>
    <property type="molecule type" value="Genomic_DNA"/>
</dbReference>
<proteinExistence type="predicted"/>
<feature type="transmembrane region" description="Helical" evidence="1">
    <location>
        <begin position="199"/>
        <end position="215"/>
    </location>
</feature>
<sequence length="470" mass="53140">MDSDAEFSKRHKGYIQLSELTLIAFSSTFFSRVLTLFKIPSIINLAHLGIIPFVFGLAILKSRVKDRKQIKIFEEFLIALFIFLIVNFASALLNDAGIINAVVNFLFFCEHFLTLALIIYLPLTPEKFKFFRAFIIGSSFTNTIFAYTQHYVLRLHLRKGLEDNIKGVFIGGGAGHVVGASVALTFGIYYFANAKQIPIWIRVVIVLATFWHMNMADAKQVLLVFLVAGVLLLITKLNNIVDAIKYLGGAVFLGFALYWAIQNVPAFEAFNTWARPEIYGPEGEATLLKTATFRLVPNYYTTPLHPFLGVGPGHTVGRLGGWMLREYESILSPLGSTIHPASIAVWTAVGESWLGDQSSMFSPLFGWAGIWGDLGLLGLFSFLGIWAVVWFRLCFDDVSRFFVLTVLVFGLIFTQMEEPGYMNYVASLIALRWQEKNVKRLYPDAPQWQVSHRKHRKSIKAWIKYFLLLD</sequence>
<feature type="transmembrane region" description="Helical" evidence="1">
    <location>
        <begin position="20"/>
        <end position="37"/>
    </location>
</feature>
<protein>
    <submittedName>
        <fullName evidence="2">Uncharacterized protein</fullName>
    </submittedName>
</protein>
<dbReference type="KEGG" id="oxy:HCG48_18910"/>
<feature type="transmembrane region" description="Helical" evidence="1">
    <location>
        <begin position="130"/>
        <end position="148"/>
    </location>
</feature>